<evidence type="ECO:0000313" key="1">
    <source>
        <dbReference type="EMBL" id="KAK5850736.1"/>
    </source>
</evidence>
<accession>A0AAN8A0D4</accession>
<comment type="caution">
    <text evidence="1">The sequence shown here is derived from an EMBL/GenBank/DDBJ whole genome shotgun (WGS) entry which is preliminary data.</text>
</comment>
<keyword evidence="2" id="KW-1185">Reference proteome</keyword>
<sequence>MLARVGAPSSRKASESSQAASYLALVGARTQEWTCHRLLPVNKPNTVGTMRCEAEDAAVSRPCLPLRPAPAHQPPDFFLLCQREIKYQPPSFDVLNS</sequence>
<protein>
    <submittedName>
        <fullName evidence="1">Uncharacterized protein</fullName>
    </submittedName>
</protein>
<name>A0AAN8A0D4_ELEMC</name>
<reference evidence="1 2" key="2">
    <citation type="journal article" date="2023" name="Mol. Biol. Evol.">
        <title>Genomics of Secondarily Temperate Adaptation in the Only Non-Antarctic Icefish.</title>
        <authorList>
            <person name="Rivera-Colon A.G."/>
            <person name="Rayamajhi N."/>
            <person name="Minhas B.F."/>
            <person name="Madrigal G."/>
            <person name="Bilyk K.T."/>
            <person name="Yoon V."/>
            <person name="Hune M."/>
            <person name="Gregory S."/>
            <person name="Cheng C.H.C."/>
            <person name="Catchen J.M."/>
        </authorList>
    </citation>
    <scope>NUCLEOTIDE SEQUENCE [LARGE SCALE GENOMIC DNA]</scope>
    <source>
        <strain evidence="1">JMC-PN-2008</strain>
    </source>
</reference>
<gene>
    <name evidence="1" type="ORF">PBY51_001588</name>
</gene>
<dbReference type="AlphaFoldDB" id="A0AAN8A0D4"/>
<evidence type="ECO:0000313" key="2">
    <source>
        <dbReference type="Proteomes" id="UP001346869"/>
    </source>
</evidence>
<proteinExistence type="predicted"/>
<dbReference type="Proteomes" id="UP001346869">
    <property type="component" value="Unassembled WGS sequence"/>
</dbReference>
<reference evidence="1 2" key="1">
    <citation type="journal article" date="2023" name="Genes (Basel)">
        <title>Chromosome-Level Genome Assembly and Circadian Gene Repertoire of the Patagonia Blennie Eleginops maclovinus-The Closest Ancestral Proxy of Antarctic Cryonotothenioids.</title>
        <authorList>
            <person name="Cheng C.C."/>
            <person name="Rivera-Colon A.G."/>
            <person name="Minhas B.F."/>
            <person name="Wilson L."/>
            <person name="Rayamajhi N."/>
            <person name="Vargas-Chacoff L."/>
            <person name="Catchen J.M."/>
        </authorList>
    </citation>
    <scope>NUCLEOTIDE SEQUENCE [LARGE SCALE GENOMIC DNA]</scope>
    <source>
        <strain evidence="1">JMC-PN-2008</strain>
    </source>
</reference>
<organism evidence="1 2">
    <name type="scientific">Eleginops maclovinus</name>
    <name type="common">Patagonian blennie</name>
    <name type="synonym">Eleginus maclovinus</name>
    <dbReference type="NCBI Taxonomy" id="56733"/>
    <lineage>
        <taxon>Eukaryota</taxon>
        <taxon>Metazoa</taxon>
        <taxon>Chordata</taxon>
        <taxon>Craniata</taxon>
        <taxon>Vertebrata</taxon>
        <taxon>Euteleostomi</taxon>
        <taxon>Actinopterygii</taxon>
        <taxon>Neopterygii</taxon>
        <taxon>Teleostei</taxon>
        <taxon>Neoteleostei</taxon>
        <taxon>Acanthomorphata</taxon>
        <taxon>Eupercaria</taxon>
        <taxon>Perciformes</taxon>
        <taxon>Notothenioidei</taxon>
        <taxon>Eleginopidae</taxon>
        <taxon>Eleginops</taxon>
    </lineage>
</organism>
<dbReference type="EMBL" id="JAUZQC010000022">
    <property type="protein sequence ID" value="KAK5850736.1"/>
    <property type="molecule type" value="Genomic_DNA"/>
</dbReference>